<protein>
    <recommendedName>
        <fullName evidence="2">SbsA Ig-like domain-containing protein</fullName>
    </recommendedName>
</protein>
<dbReference type="InterPro" id="IPR032812">
    <property type="entry name" value="SbsA_Ig"/>
</dbReference>
<feature type="domain" description="SbsA Ig-like" evidence="2">
    <location>
        <begin position="204"/>
        <end position="300"/>
    </location>
</feature>
<evidence type="ECO:0000313" key="4">
    <source>
        <dbReference type="Proteomes" id="UP000461585"/>
    </source>
</evidence>
<dbReference type="Gene3D" id="2.60.40.1220">
    <property type="match status" value="1"/>
</dbReference>
<comment type="caution">
    <text evidence="3">The sequence shown here is derived from an EMBL/GenBank/DDBJ whole genome shotgun (WGS) entry which is preliminary data.</text>
</comment>
<accession>A0A7X5HY73</accession>
<sequence>MDQKYAEFVGVDSVHAAVILEDSEASYLADTPEYFAPVAEIVGDTETESKTTYYDNIPANNYVSEGVTTLNMTVSGVPAQVAAKYLGKYYDSATGRVYDVGEPNPPDVAVSFRFNKGRDGYRYYQYLKGTFSGGSEEASSKKGDGIEEKTYQMTFTAVATTHKWTIDGETKPLKRIFADTVDAAFDPTGWFGQVQTPDTADAPEALALSSSSPVDEATGVDVGSNIVLTFNNKILSQSITLFTEAFAPVAATLTKDTTGKIITINPESNLAAATGYILIMTEVKDIHGQTLENQVVEFTTA</sequence>
<dbReference type="InterPro" id="IPR006490">
    <property type="entry name" value="Maj_tail_phi13"/>
</dbReference>
<name>A0A7X5HY73_9FIRM</name>
<dbReference type="NCBIfam" id="TIGR01603">
    <property type="entry name" value="maj_tail_phi13"/>
    <property type="match status" value="1"/>
</dbReference>
<keyword evidence="4" id="KW-1185">Reference proteome</keyword>
<organism evidence="3 4">
    <name type="scientific">Anaerotalea alkaliphila</name>
    <dbReference type="NCBI Taxonomy" id="2662126"/>
    <lineage>
        <taxon>Bacteria</taxon>
        <taxon>Bacillati</taxon>
        <taxon>Bacillota</taxon>
        <taxon>Clostridia</taxon>
        <taxon>Eubacteriales</taxon>
        <taxon>Anaerotalea</taxon>
    </lineage>
</organism>
<evidence type="ECO:0000313" key="3">
    <source>
        <dbReference type="EMBL" id="NDL68847.1"/>
    </source>
</evidence>
<reference evidence="3 4" key="1">
    <citation type="submission" date="2020-01" db="EMBL/GenBank/DDBJ databases">
        <title>Anaeroalcalibacter tamaniensis gen. nov., sp. nov., moderately halophilic strictly anaerobic fermenter bacterium from mud volcano of Taman peninsula.</title>
        <authorList>
            <person name="Frolova A."/>
            <person name="Merkel A.Y."/>
            <person name="Slobodkin A.I."/>
        </authorList>
    </citation>
    <scope>NUCLEOTIDE SEQUENCE [LARGE SCALE GENOMIC DNA]</scope>
    <source>
        <strain evidence="3 4">F-3ap</strain>
    </source>
</reference>
<proteinExistence type="predicted"/>
<dbReference type="InterPro" id="IPR014755">
    <property type="entry name" value="Cu-Rt/internalin_Ig-like"/>
</dbReference>
<dbReference type="RefSeq" id="WP_162371562.1">
    <property type="nucleotide sequence ID" value="NZ_JAAEEH010000071.1"/>
</dbReference>
<gene>
    <name evidence="3" type="ORF">GXN74_14030</name>
</gene>
<dbReference type="EMBL" id="JAAEEH010000071">
    <property type="protein sequence ID" value="NDL68847.1"/>
    <property type="molecule type" value="Genomic_DNA"/>
</dbReference>
<dbReference type="Proteomes" id="UP000461585">
    <property type="component" value="Unassembled WGS sequence"/>
</dbReference>
<evidence type="ECO:0000256" key="1">
    <source>
        <dbReference type="ARBA" id="ARBA00022729"/>
    </source>
</evidence>
<keyword evidence="1" id="KW-0732">Signal</keyword>
<dbReference type="Pfam" id="PF13205">
    <property type="entry name" value="Big_5"/>
    <property type="match status" value="1"/>
</dbReference>
<dbReference type="AlphaFoldDB" id="A0A7X5HY73"/>
<evidence type="ECO:0000259" key="2">
    <source>
        <dbReference type="Pfam" id="PF13205"/>
    </source>
</evidence>